<dbReference type="InterPro" id="IPR001721">
    <property type="entry name" value="TD_ACT-like"/>
</dbReference>
<evidence type="ECO:0000256" key="2">
    <source>
        <dbReference type="ARBA" id="ARBA00001933"/>
    </source>
</evidence>
<evidence type="ECO:0000313" key="15">
    <source>
        <dbReference type="Proteomes" id="UP000244912"/>
    </source>
</evidence>
<dbReference type="PANTHER" id="PTHR48078:SF11">
    <property type="entry name" value="THREONINE DEHYDRATASE, MITOCHONDRIAL"/>
    <property type="match status" value="1"/>
</dbReference>
<name>A0A2R8BSN4_9RHOB</name>
<evidence type="ECO:0000313" key="14">
    <source>
        <dbReference type="EMBL" id="SPJ23153.1"/>
    </source>
</evidence>
<dbReference type="GO" id="GO:0006565">
    <property type="term" value="P:L-serine catabolic process"/>
    <property type="evidence" value="ECO:0007669"/>
    <property type="project" value="TreeGrafter"/>
</dbReference>
<evidence type="ECO:0000256" key="8">
    <source>
        <dbReference type="ARBA" id="ARBA00022898"/>
    </source>
</evidence>
<comment type="function">
    <text evidence="11 12">Catalyzes the anaerobic formation of alpha-ketobutyrate and ammonia from threonine in a two-step reaction. The first step involved a dehydration of threonine and a production of enamine intermediates (aminocrotonate), which tautomerizes to its imine form (iminobutyrate). Both intermediates are unstable and short-lived. The second step is the nonenzymatic hydrolysis of the enamine/imine intermediates to form 2-ketobutyrate and free ammonia. In the low water environment of the cell, the second step is accelerated by RidA.</text>
</comment>
<dbReference type="GO" id="GO:0006567">
    <property type="term" value="P:L-threonine catabolic process"/>
    <property type="evidence" value="ECO:0007669"/>
    <property type="project" value="TreeGrafter"/>
</dbReference>
<gene>
    <name evidence="12 14" type="primary">ilvA</name>
    <name evidence="14" type="ORF">PAA8504_00958</name>
</gene>
<evidence type="ECO:0000256" key="4">
    <source>
        <dbReference type="ARBA" id="ARBA00010869"/>
    </source>
</evidence>
<dbReference type="GO" id="GO:0004794">
    <property type="term" value="F:threonine deaminase activity"/>
    <property type="evidence" value="ECO:0007669"/>
    <property type="project" value="UniProtKB-UniRule"/>
</dbReference>
<comment type="similarity">
    <text evidence="4 12">Belongs to the serine/threonine dehydratase family.</text>
</comment>
<evidence type="ECO:0000256" key="12">
    <source>
        <dbReference type="RuleBase" id="RU362012"/>
    </source>
</evidence>
<dbReference type="Pfam" id="PF00585">
    <property type="entry name" value="Thr_dehydrat_C"/>
    <property type="match status" value="1"/>
</dbReference>
<feature type="domain" description="ACT-like" evidence="13">
    <location>
        <begin position="333"/>
        <end position="406"/>
    </location>
</feature>
<dbReference type="InterPro" id="IPR038110">
    <property type="entry name" value="TD_ACT-like_sf"/>
</dbReference>
<dbReference type="AlphaFoldDB" id="A0A2R8BSN4"/>
<dbReference type="UniPathway" id="UPA00047">
    <property type="reaction ID" value="UER00054"/>
</dbReference>
<dbReference type="EC" id="4.3.1.19" evidence="12"/>
<dbReference type="GO" id="GO:0030170">
    <property type="term" value="F:pyridoxal phosphate binding"/>
    <property type="evidence" value="ECO:0007669"/>
    <property type="project" value="InterPro"/>
</dbReference>
<proteinExistence type="inferred from homology"/>
<comment type="pathway">
    <text evidence="3 12">Amino-acid biosynthesis; L-isoleucine biosynthesis; 2-oxobutanoate from L-threonine: step 1/1.</text>
</comment>
<keyword evidence="8 12" id="KW-0663">Pyridoxal phosphate</keyword>
<dbReference type="PROSITE" id="PS00165">
    <property type="entry name" value="DEHYDRATASE_SER_THR"/>
    <property type="match status" value="1"/>
</dbReference>
<dbReference type="SUPFAM" id="SSF55021">
    <property type="entry name" value="ACT-like"/>
    <property type="match status" value="1"/>
</dbReference>
<comment type="cofactor">
    <cofactor evidence="2 12">
        <name>pyridoxal 5'-phosphate</name>
        <dbReference type="ChEBI" id="CHEBI:597326"/>
    </cofactor>
</comment>
<sequence length="415" mass="45266">MSEFTDAARNLTERLRDLFPATPLQQNAYLSQKYGADIWLKREDLSPVRSYKIRGAFNAMRKVRDTDPDQTLFVAASAGNHAQGVAFNCAHFGVNGVIFMPVTTPRQKVDKTRAFGGVHVEIRLIGDYFDETLQVAKEFCAAEGGHFLAPFDDPDVIEGQASVAVEMMAELPGVPDLVVLPVGGGGLSSGVKRYLEENAPGVPLMLVEPKGGASLSGALKAGEPVTLPWVDSFVDGASVARIGQSTWEVLKDVPPDRVLLVPEDRVCATILEMLNVEGIVLEPAGALSLDVLPTLAADIRGKRVVCVTSGGNFDFERLPEVKERAQRYSGVKKYLILRMPQRPGALRDFLDLLGPDDDIARFEYLKKSARNFGSVLIGIETVAEENFAALFARLDAAEFTYRDITNDQLLAELLI</sequence>
<comment type="catalytic activity">
    <reaction evidence="1 12">
        <text>L-threonine = 2-oxobutanoate + NH4(+)</text>
        <dbReference type="Rhea" id="RHEA:22108"/>
        <dbReference type="ChEBI" id="CHEBI:16763"/>
        <dbReference type="ChEBI" id="CHEBI:28938"/>
        <dbReference type="ChEBI" id="CHEBI:57926"/>
        <dbReference type="EC" id="4.3.1.19"/>
    </reaction>
</comment>
<evidence type="ECO:0000256" key="1">
    <source>
        <dbReference type="ARBA" id="ARBA00001274"/>
    </source>
</evidence>
<reference evidence="15" key="1">
    <citation type="submission" date="2018-03" db="EMBL/GenBank/DDBJ databases">
        <authorList>
            <person name="Rodrigo-Torres L."/>
            <person name="Arahal R. D."/>
            <person name="Lucena T."/>
        </authorList>
    </citation>
    <scope>NUCLEOTIDE SEQUENCE [LARGE SCALE GENOMIC DNA]</scope>
    <source>
        <strain evidence="15">CECT 8504</strain>
    </source>
</reference>
<dbReference type="PROSITE" id="PS51672">
    <property type="entry name" value="ACT_LIKE"/>
    <property type="match status" value="1"/>
</dbReference>
<dbReference type="InterPro" id="IPR050147">
    <property type="entry name" value="Ser/Thr_Dehydratase"/>
</dbReference>
<evidence type="ECO:0000256" key="6">
    <source>
        <dbReference type="ARBA" id="ARBA00022605"/>
    </source>
</evidence>
<evidence type="ECO:0000256" key="5">
    <source>
        <dbReference type="ARBA" id="ARBA00011881"/>
    </source>
</evidence>
<dbReference type="Pfam" id="PF00291">
    <property type="entry name" value="PALP"/>
    <property type="match status" value="1"/>
</dbReference>
<dbReference type="InterPro" id="IPR001926">
    <property type="entry name" value="TrpB-like_PALP"/>
</dbReference>
<dbReference type="OrthoDB" id="9811476at2"/>
<dbReference type="NCBIfam" id="TIGR02079">
    <property type="entry name" value="THD1"/>
    <property type="match status" value="1"/>
</dbReference>
<keyword evidence="6 12" id="KW-0028">Amino-acid biosynthesis</keyword>
<evidence type="ECO:0000256" key="11">
    <source>
        <dbReference type="ARBA" id="ARBA00025527"/>
    </source>
</evidence>
<dbReference type="Gene3D" id="3.40.50.1100">
    <property type="match status" value="2"/>
</dbReference>
<dbReference type="PANTHER" id="PTHR48078">
    <property type="entry name" value="THREONINE DEHYDRATASE, MITOCHONDRIAL-RELATED"/>
    <property type="match status" value="1"/>
</dbReference>
<dbReference type="NCBIfam" id="NF006390">
    <property type="entry name" value="PRK08639.1"/>
    <property type="match status" value="1"/>
</dbReference>
<dbReference type="InterPro" id="IPR011820">
    <property type="entry name" value="IlvA"/>
</dbReference>
<dbReference type="Gene3D" id="3.40.1020.10">
    <property type="entry name" value="Biosynthetic Threonine Deaminase, Domain 3"/>
    <property type="match status" value="1"/>
</dbReference>
<keyword evidence="9 12" id="KW-0456">Lyase</keyword>
<dbReference type="EMBL" id="ONZF01000002">
    <property type="protein sequence ID" value="SPJ23153.1"/>
    <property type="molecule type" value="Genomic_DNA"/>
</dbReference>
<evidence type="ECO:0000256" key="9">
    <source>
        <dbReference type="ARBA" id="ARBA00023239"/>
    </source>
</evidence>
<keyword evidence="10 12" id="KW-0100">Branched-chain amino acid biosynthesis</keyword>
<dbReference type="CDD" id="cd01562">
    <property type="entry name" value="Thr-dehyd"/>
    <property type="match status" value="1"/>
</dbReference>
<dbReference type="Proteomes" id="UP000244912">
    <property type="component" value="Unassembled WGS sequence"/>
</dbReference>
<accession>A0A2R8BSN4</accession>
<dbReference type="InterPro" id="IPR000634">
    <property type="entry name" value="Ser/Thr_deHydtase_PyrdxlP-BS"/>
</dbReference>
<keyword evidence="15" id="KW-1185">Reference proteome</keyword>
<evidence type="ECO:0000259" key="13">
    <source>
        <dbReference type="PROSITE" id="PS51672"/>
    </source>
</evidence>
<keyword evidence="7 12" id="KW-0412">Isoleucine biosynthesis</keyword>
<evidence type="ECO:0000256" key="3">
    <source>
        <dbReference type="ARBA" id="ARBA00004810"/>
    </source>
</evidence>
<protein>
    <recommendedName>
        <fullName evidence="12">L-threonine dehydratase</fullName>
        <ecNumber evidence="12">4.3.1.19</ecNumber>
    </recommendedName>
    <alternativeName>
        <fullName evidence="12">Threonine deaminase</fullName>
    </alternativeName>
</protein>
<evidence type="ECO:0000256" key="7">
    <source>
        <dbReference type="ARBA" id="ARBA00022624"/>
    </source>
</evidence>
<evidence type="ECO:0000256" key="10">
    <source>
        <dbReference type="ARBA" id="ARBA00023304"/>
    </source>
</evidence>
<organism evidence="14 15">
    <name type="scientific">Palleronia abyssalis</name>
    <dbReference type="NCBI Taxonomy" id="1501240"/>
    <lineage>
        <taxon>Bacteria</taxon>
        <taxon>Pseudomonadati</taxon>
        <taxon>Pseudomonadota</taxon>
        <taxon>Alphaproteobacteria</taxon>
        <taxon>Rhodobacterales</taxon>
        <taxon>Roseobacteraceae</taxon>
        <taxon>Palleronia</taxon>
    </lineage>
</organism>
<dbReference type="InterPro" id="IPR045865">
    <property type="entry name" value="ACT-like_dom_sf"/>
</dbReference>
<dbReference type="SUPFAM" id="SSF53686">
    <property type="entry name" value="Tryptophan synthase beta subunit-like PLP-dependent enzymes"/>
    <property type="match status" value="1"/>
</dbReference>
<dbReference type="InterPro" id="IPR036052">
    <property type="entry name" value="TrpB-like_PALP_sf"/>
</dbReference>
<dbReference type="GO" id="GO:0009097">
    <property type="term" value="P:isoleucine biosynthetic process"/>
    <property type="evidence" value="ECO:0007669"/>
    <property type="project" value="UniProtKB-UniRule"/>
</dbReference>
<comment type="subunit">
    <text evidence="5 12">Homotetramer.</text>
</comment>
<dbReference type="GO" id="GO:0003941">
    <property type="term" value="F:L-serine ammonia-lyase activity"/>
    <property type="evidence" value="ECO:0007669"/>
    <property type="project" value="TreeGrafter"/>
</dbReference>
<dbReference type="RefSeq" id="WP_108893015.1">
    <property type="nucleotide sequence ID" value="NZ_ONZF01000002.1"/>
</dbReference>
<dbReference type="FunFam" id="3.40.50.1100:FF:000005">
    <property type="entry name" value="Threonine dehydratase catabolic"/>
    <property type="match status" value="1"/>
</dbReference>